<evidence type="ECO:0000313" key="11">
    <source>
        <dbReference type="EMBL" id="CAH1420104.1"/>
    </source>
</evidence>
<dbReference type="InterPro" id="IPR048258">
    <property type="entry name" value="Cyclins_cyclin-box"/>
</dbReference>
<evidence type="ECO:0000256" key="6">
    <source>
        <dbReference type="ARBA" id="ARBA00065123"/>
    </source>
</evidence>
<dbReference type="InterPro" id="IPR013763">
    <property type="entry name" value="Cyclin-like_dom"/>
</dbReference>
<dbReference type="GO" id="GO:0010332">
    <property type="term" value="P:response to gamma radiation"/>
    <property type="evidence" value="ECO:0007669"/>
    <property type="project" value="UniProtKB-ARBA"/>
</dbReference>
<dbReference type="InterPro" id="IPR006671">
    <property type="entry name" value="Cyclin_N"/>
</dbReference>
<dbReference type="InterPro" id="IPR036915">
    <property type="entry name" value="Cyclin-like_sf"/>
</dbReference>
<sequence length="452" mass="51206">MEINSVENNPALMKPTNKQGKKDVMGGGKFGTEVVHNRRVLGVINQNLGGAGAGAGGCRGGAQPHPCVANKRASSQKLAANIANKKQCFPEEIKSNPPNDDFGVWEDQPVPMFLETSETTSDQRDHHMEEVEMEDIFEESVVDIDSCDNENELAVVEYVEDLYAHYRRMESCSLVSPDYMTQQFDINEKMRAILIDWLVEVHHKFDLQHETLFLTVNLIDRFLAKQSVIRKNLQLVGLVAMLLACKYEEVSVPVIDDLVFISDKAYSRSQILEMEKLMLNTLEFNMSLPTAYVFMKRFLKAAQSDSKLEQLSFFLIELCLVEYEMLKFPPSFMAAASIYTAQCSLYGVNQWSKTCQWHANYTEDQLLECSKMIVGYHQKAGVGRLTGVYRKYNTSKFGYAAKNELRAKLPEVWSCRTPAVAPQSAEKKRWETEVGGTLFLSFQKFPPQSQSC</sequence>
<dbReference type="AlphaFoldDB" id="A0AAU9M260"/>
<proteinExistence type="inferred from homology"/>
<feature type="domain" description="Cyclin-like" evidence="9">
    <location>
        <begin position="293"/>
        <end position="375"/>
    </location>
</feature>
<comment type="similarity">
    <text evidence="1">Belongs to the cyclin family. Cyclin AB subfamily.</text>
</comment>
<name>A0AAU9M260_9ASTR</name>
<accession>A0AAU9M260</accession>
<reference evidence="11 12" key="1">
    <citation type="submission" date="2022-01" db="EMBL/GenBank/DDBJ databases">
        <authorList>
            <person name="Xiong W."/>
            <person name="Schranz E."/>
        </authorList>
    </citation>
    <scope>NUCLEOTIDE SEQUENCE [LARGE SCALE GENOMIC DNA]</scope>
</reference>
<evidence type="ECO:0000256" key="3">
    <source>
        <dbReference type="ARBA" id="ARBA00023127"/>
    </source>
</evidence>
<dbReference type="InterPro" id="IPR039361">
    <property type="entry name" value="Cyclin"/>
</dbReference>
<gene>
    <name evidence="11" type="ORF">LVIROSA_LOCUS7596</name>
</gene>
<evidence type="ECO:0000256" key="1">
    <source>
        <dbReference type="ARBA" id="ARBA00006955"/>
    </source>
</evidence>
<feature type="domain" description="Cyclin-like" evidence="9">
    <location>
        <begin position="196"/>
        <end position="280"/>
    </location>
</feature>
<evidence type="ECO:0000256" key="2">
    <source>
        <dbReference type="ARBA" id="ARBA00022618"/>
    </source>
</evidence>
<keyword evidence="3 7" id="KW-0195">Cyclin</keyword>
<evidence type="ECO:0000313" key="12">
    <source>
        <dbReference type="Proteomes" id="UP001157418"/>
    </source>
</evidence>
<dbReference type="SUPFAM" id="SSF47954">
    <property type="entry name" value="Cyclin-like"/>
    <property type="match status" value="2"/>
</dbReference>
<dbReference type="Gene3D" id="1.10.472.10">
    <property type="entry name" value="Cyclin-like"/>
    <property type="match status" value="2"/>
</dbReference>
<comment type="caution">
    <text evidence="11">The sequence shown here is derived from an EMBL/GenBank/DDBJ whole genome shotgun (WGS) entry which is preliminary data.</text>
</comment>
<evidence type="ECO:0000259" key="10">
    <source>
        <dbReference type="SMART" id="SM01332"/>
    </source>
</evidence>
<feature type="region of interest" description="Disordered" evidence="8">
    <location>
        <begin position="1"/>
        <end position="25"/>
    </location>
</feature>
<dbReference type="Pfam" id="PF02984">
    <property type="entry name" value="Cyclin_C"/>
    <property type="match status" value="1"/>
</dbReference>
<dbReference type="SMART" id="SM00385">
    <property type="entry name" value="CYCLIN"/>
    <property type="match status" value="2"/>
</dbReference>
<keyword evidence="4" id="KW-0131">Cell cycle</keyword>
<evidence type="ECO:0008006" key="13">
    <source>
        <dbReference type="Google" id="ProtNLM"/>
    </source>
</evidence>
<evidence type="ECO:0000256" key="7">
    <source>
        <dbReference type="RuleBase" id="RU000383"/>
    </source>
</evidence>
<dbReference type="Pfam" id="PF00134">
    <property type="entry name" value="Cyclin_N"/>
    <property type="match status" value="1"/>
</dbReference>
<organism evidence="11 12">
    <name type="scientific">Lactuca virosa</name>
    <dbReference type="NCBI Taxonomy" id="75947"/>
    <lineage>
        <taxon>Eukaryota</taxon>
        <taxon>Viridiplantae</taxon>
        <taxon>Streptophyta</taxon>
        <taxon>Embryophyta</taxon>
        <taxon>Tracheophyta</taxon>
        <taxon>Spermatophyta</taxon>
        <taxon>Magnoliopsida</taxon>
        <taxon>eudicotyledons</taxon>
        <taxon>Gunneridae</taxon>
        <taxon>Pentapetalae</taxon>
        <taxon>asterids</taxon>
        <taxon>campanulids</taxon>
        <taxon>Asterales</taxon>
        <taxon>Asteraceae</taxon>
        <taxon>Cichorioideae</taxon>
        <taxon>Cichorieae</taxon>
        <taxon>Lactucinae</taxon>
        <taxon>Lactuca</taxon>
    </lineage>
</organism>
<protein>
    <recommendedName>
        <fullName evidence="13">Cyclin N-terminal domain-containing protein</fullName>
    </recommendedName>
</protein>
<dbReference type="SMART" id="SM01332">
    <property type="entry name" value="Cyclin_C"/>
    <property type="match status" value="1"/>
</dbReference>
<feature type="domain" description="Cyclin C-terminal" evidence="10">
    <location>
        <begin position="289"/>
        <end position="408"/>
    </location>
</feature>
<dbReference type="Proteomes" id="UP001157418">
    <property type="component" value="Unassembled WGS sequence"/>
</dbReference>
<dbReference type="GO" id="GO:0051301">
    <property type="term" value="P:cell division"/>
    <property type="evidence" value="ECO:0007669"/>
    <property type="project" value="UniProtKB-KW"/>
</dbReference>
<evidence type="ECO:0000256" key="4">
    <source>
        <dbReference type="ARBA" id="ARBA00023306"/>
    </source>
</evidence>
<dbReference type="CDD" id="cd20567">
    <property type="entry name" value="CYCLIN_AtCycB-like_rpt1"/>
    <property type="match status" value="1"/>
</dbReference>
<evidence type="ECO:0000259" key="9">
    <source>
        <dbReference type="SMART" id="SM00385"/>
    </source>
</evidence>
<keyword evidence="2" id="KW-0132">Cell division</keyword>
<comment type="subunit">
    <text evidence="6">Interacts with the CDC2 and CDK2 protein kinases to form a serine/threonine kinase holoenzyme complex. The cyclin subunit imparts substrate specificity to the complex.</text>
</comment>
<dbReference type="FunFam" id="1.10.472.10:FF:000032">
    <property type="entry name" value="G2/mitotic-specific cyclin-1"/>
    <property type="match status" value="1"/>
</dbReference>
<dbReference type="InterPro" id="IPR004367">
    <property type="entry name" value="Cyclin_C-dom"/>
</dbReference>
<evidence type="ECO:0000256" key="8">
    <source>
        <dbReference type="SAM" id="MobiDB-lite"/>
    </source>
</evidence>
<dbReference type="PANTHER" id="PTHR10177">
    <property type="entry name" value="CYCLINS"/>
    <property type="match status" value="1"/>
</dbReference>
<dbReference type="PROSITE" id="PS00292">
    <property type="entry name" value="CYCLINS"/>
    <property type="match status" value="1"/>
</dbReference>
<comment type="function">
    <text evidence="5">Essential for the control of the cell cycle at the G2/M (mitosis) transition. G2/M cyclins accumulate steadily during G2 and are abruptly destroyed at mitosis.</text>
</comment>
<dbReference type="EMBL" id="CAKMRJ010000810">
    <property type="protein sequence ID" value="CAH1420104.1"/>
    <property type="molecule type" value="Genomic_DNA"/>
</dbReference>
<dbReference type="CDD" id="cd20511">
    <property type="entry name" value="CYCLIN_AtCycB-like_rpt2"/>
    <property type="match status" value="1"/>
</dbReference>
<evidence type="ECO:0000256" key="5">
    <source>
        <dbReference type="ARBA" id="ARBA00059307"/>
    </source>
</evidence>
<keyword evidence="12" id="KW-1185">Reference proteome</keyword>